<accession>A0A8S1LRZ7</accession>
<reference evidence="2" key="1">
    <citation type="submission" date="2021-01" db="EMBL/GenBank/DDBJ databases">
        <authorList>
            <consortium name="Genoscope - CEA"/>
            <person name="William W."/>
        </authorList>
    </citation>
    <scope>NUCLEOTIDE SEQUENCE</scope>
</reference>
<gene>
    <name evidence="2" type="ORF">PPRIM_AZ9-3.1.T0430154</name>
</gene>
<comment type="caution">
    <text evidence="2">The sequence shown here is derived from an EMBL/GenBank/DDBJ whole genome shotgun (WGS) entry which is preliminary data.</text>
</comment>
<organism evidence="2 3">
    <name type="scientific">Paramecium primaurelia</name>
    <dbReference type="NCBI Taxonomy" id="5886"/>
    <lineage>
        <taxon>Eukaryota</taxon>
        <taxon>Sar</taxon>
        <taxon>Alveolata</taxon>
        <taxon>Ciliophora</taxon>
        <taxon>Intramacronucleata</taxon>
        <taxon>Oligohymenophorea</taxon>
        <taxon>Peniculida</taxon>
        <taxon>Parameciidae</taxon>
        <taxon>Paramecium</taxon>
    </lineage>
</organism>
<proteinExistence type="predicted"/>
<evidence type="ECO:0000313" key="3">
    <source>
        <dbReference type="Proteomes" id="UP000688137"/>
    </source>
</evidence>
<protein>
    <submittedName>
        <fullName evidence="2">Uncharacterized protein</fullName>
    </submittedName>
</protein>
<dbReference type="AlphaFoldDB" id="A0A8S1LRZ7"/>
<keyword evidence="3" id="KW-1185">Reference proteome</keyword>
<evidence type="ECO:0000256" key="1">
    <source>
        <dbReference type="SAM" id="Coils"/>
    </source>
</evidence>
<dbReference type="Proteomes" id="UP000688137">
    <property type="component" value="Unassembled WGS sequence"/>
</dbReference>
<sequence length="253" mass="29152">MNQTGDLQVLNHQLNIQNGKLSLQVEVLQQQIQLLQKQILLLQAKVADYQNLKEENITLKKDIMNLQEQIQVQESEQQLVQESQFNQHLEEMQTRHKKQIQDLKTLYEDKIISLQKERSSMQDQAIQMGVSNQASKTLELQAAKILQISHKLEKTLSDLPSQSPSHGHIGISKETYNQMLDQLKSKSSKNIILEKIPDQQNFSQRYKKTSVINIKKEPTFSVKKILHYNKPQDSTRTQNSAIALTISTLTKKS</sequence>
<feature type="coiled-coil region" evidence="1">
    <location>
        <begin position="18"/>
        <end position="117"/>
    </location>
</feature>
<name>A0A8S1LRZ7_PARPR</name>
<dbReference type="OMA" id="GIKRNIH"/>
<dbReference type="EMBL" id="CAJJDM010000043">
    <property type="protein sequence ID" value="CAD8069015.1"/>
    <property type="molecule type" value="Genomic_DNA"/>
</dbReference>
<keyword evidence="1" id="KW-0175">Coiled coil</keyword>
<evidence type="ECO:0000313" key="2">
    <source>
        <dbReference type="EMBL" id="CAD8069015.1"/>
    </source>
</evidence>